<organism evidence="1 2">
    <name type="scientific">Winogradskyella echinorum</name>
    <dbReference type="NCBI Taxonomy" id="538189"/>
    <lineage>
        <taxon>Bacteria</taxon>
        <taxon>Pseudomonadati</taxon>
        <taxon>Bacteroidota</taxon>
        <taxon>Flavobacteriia</taxon>
        <taxon>Flavobacteriales</taxon>
        <taxon>Flavobacteriaceae</taxon>
        <taxon>Winogradskyella</taxon>
    </lineage>
</organism>
<evidence type="ECO:0000313" key="2">
    <source>
        <dbReference type="Proteomes" id="UP000607435"/>
    </source>
</evidence>
<name>A0ABR6Y3P6_9FLAO</name>
<accession>A0ABR6Y3P6</accession>
<comment type="caution">
    <text evidence="1">The sequence shown here is derived from an EMBL/GenBank/DDBJ whole genome shotgun (WGS) entry which is preliminary data.</text>
</comment>
<protein>
    <submittedName>
        <fullName evidence="1">GTPase</fullName>
    </submittedName>
</protein>
<evidence type="ECO:0000313" key="1">
    <source>
        <dbReference type="EMBL" id="MBC3847366.1"/>
    </source>
</evidence>
<dbReference type="EMBL" id="JACOME010000004">
    <property type="protein sequence ID" value="MBC3847366.1"/>
    <property type="molecule type" value="Genomic_DNA"/>
</dbReference>
<dbReference type="Proteomes" id="UP000607435">
    <property type="component" value="Unassembled WGS sequence"/>
</dbReference>
<dbReference type="RefSeq" id="WP_186846488.1">
    <property type="nucleotide sequence ID" value="NZ_JACOME010000004.1"/>
</dbReference>
<reference evidence="1 2" key="1">
    <citation type="submission" date="2020-08" db="EMBL/GenBank/DDBJ databases">
        <title>Winogradskyella ouciana sp. nov., isolated from the hadal seawater of the Mariana Trench.</title>
        <authorList>
            <person name="He X."/>
        </authorList>
    </citation>
    <scope>NUCLEOTIDE SEQUENCE [LARGE SCALE GENOMIC DNA]</scope>
    <source>
        <strain evidence="1 2">KCTC 22026</strain>
    </source>
</reference>
<proteinExistence type="predicted"/>
<keyword evidence="2" id="KW-1185">Reference proteome</keyword>
<sequence>MKLLFVYNANSGTLNALFDAGHKLFSPSTYKCSLCTLTHDTFTENTIWKTFKEDSNLKMEFYHKDEFETTFPNVKMIYPTVLKLNGNQISTVLSSDVINEIVDVEELISSLKTKVKMLK</sequence>
<gene>
    <name evidence="1" type="ORF">H6H04_13295</name>
</gene>